<dbReference type="PANTHER" id="PTHR13678:SF27">
    <property type="entry name" value="LD45836P"/>
    <property type="match status" value="1"/>
</dbReference>
<keyword evidence="8" id="KW-0175">Coiled coil</keyword>
<dbReference type="Gene3D" id="1.10.287.660">
    <property type="entry name" value="Helix hairpin bin"/>
    <property type="match status" value="1"/>
</dbReference>
<dbReference type="GO" id="GO:0006612">
    <property type="term" value="P:protein targeting to membrane"/>
    <property type="evidence" value="ECO:0007669"/>
    <property type="project" value="TreeGrafter"/>
</dbReference>
<evidence type="ECO:0000256" key="3">
    <source>
        <dbReference type="ARBA" id="ARBA00022448"/>
    </source>
</evidence>
<evidence type="ECO:0000313" key="10">
    <source>
        <dbReference type="EMBL" id="KAK4469474.1"/>
    </source>
</evidence>
<feature type="coiled-coil region" evidence="8">
    <location>
        <begin position="81"/>
        <end position="142"/>
    </location>
</feature>
<protein>
    <recommendedName>
        <fullName evidence="9">VPS37 C-terminal domain-containing protein</fullName>
    </recommendedName>
</protein>
<organism evidence="10 11">
    <name type="scientific">Schistosoma mekongi</name>
    <name type="common">Parasitic worm</name>
    <dbReference type="NCBI Taxonomy" id="38744"/>
    <lineage>
        <taxon>Eukaryota</taxon>
        <taxon>Metazoa</taxon>
        <taxon>Spiralia</taxon>
        <taxon>Lophotrochozoa</taxon>
        <taxon>Platyhelminthes</taxon>
        <taxon>Trematoda</taxon>
        <taxon>Digenea</taxon>
        <taxon>Strigeidida</taxon>
        <taxon>Schistosomatoidea</taxon>
        <taxon>Schistosomatidae</taxon>
        <taxon>Schistosoma</taxon>
    </lineage>
</organism>
<evidence type="ECO:0000256" key="8">
    <source>
        <dbReference type="SAM" id="Coils"/>
    </source>
</evidence>
<dbReference type="GO" id="GO:0031902">
    <property type="term" value="C:late endosome membrane"/>
    <property type="evidence" value="ECO:0007669"/>
    <property type="project" value="UniProtKB-SubCell"/>
</dbReference>
<keyword evidence="4" id="KW-0967">Endosome</keyword>
<gene>
    <name evidence="10" type="ORF">MN116_007022</name>
</gene>
<evidence type="ECO:0000256" key="2">
    <source>
        <dbReference type="ARBA" id="ARBA00007617"/>
    </source>
</evidence>
<dbReference type="PROSITE" id="PS51314">
    <property type="entry name" value="VPS37_C"/>
    <property type="match status" value="1"/>
</dbReference>
<evidence type="ECO:0000313" key="11">
    <source>
        <dbReference type="Proteomes" id="UP001292079"/>
    </source>
</evidence>
<dbReference type="AlphaFoldDB" id="A0AAE1Z9W1"/>
<dbReference type="InterPro" id="IPR009851">
    <property type="entry name" value="Mod_r"/>
</dbReference>
<keyword evidence="3 7" id="KW-0813">Transport</keyword>
<evidence type="ECO:0000256" key="4">
    <source>
        <dbReference type="ARBA" id="ARBA00022753"/>
    </source>
</evidence>
<dbReference type="SUPFAM" id="SSF140111">
    <property type="entry name" value="Endosomal sorting complex assembly domain"/>
    <property type="match status" value="1"/>
</dbReference>
<evidence type="ECO:0000256" key="7">
    <source>
        <dbReference type="PROSITE-ProRule" id="PRU00646"/>
    </source>
</evidence>
<dbReference type="GO" id="GO:0000813">
    <property type="term" value="C:ESCRT I complex"/>
    <property type="evidence" value="ECO:0007669"/>
    <property type="project" value="TreeGrafter"/>
</dbReference>
<evidence type="ECO:0000256" key="5">
    <source>
        <dbReference type="ARBA" id="ARBA00022927"/>
    </source>
</evidence>
<reference evidence="10" key="1">
    <citation type="submission" date="2022-04" db="EMBL/GenBank/DDBJ databases">
        <authorList>
            <person name="Xu L."/>
            <person name="Lv Z."/>
        </authorList>
    </citation>
    <scope>NUCLEOTIDE SEQUENCE</scope>
    <source>
        <strain evidence="10">LV_2022a</strain>
    </source>
</reference>
<evidence type="ECO:0000256" key="6">
    <source>
        <dbReference type="ARBA" id="ARBA00025010"/>
    </source>
</evidence>
<dbReference type="GO" id="GO:0043162">
    <property type="term" value="P:ubiquitin-dependent protein catabolic process via the multivesicular body sorting pathway"/>
    <property type="evidence" value="ECO:0007669"/>
    <property type="project" value="TreeGrafter"/>
</dbReference>
<evidence type="ECO:0000256" key="1">
    <source>
        <dbReference type="ARBA" id="ARBA00004633"/>
    </source>
</evidence>
<dbReference type="Pfam" id="PF07200">
    <property type="entry name" value="Mod_r"/>
    <property type="match status" value="1"/>
</dbReference>
<sequence>MNYNSVINTTNYNGVENKDEILSSLEKLSKRELEALLSDHEGIKKLAKNCSEIKKIESDLETCMRENRCQAETNLSMEPTFNMIKTELVEAYSNYKQLEDQYMKLKLEVDNIGTKYSPSVILALLQTANAQAEEQSEELASRFLDKSMDVDVFLKDFIPLRKLCNERRFKCEKLAEQLSSGHINVLNFPNISHLSYVPNMLMNTDASSANPSQLYPSLLPLSHSTSNPPPTTYGFKI</sequence>
<dbReference type="Proteomes" id="UP001292079">
    <property type="component" value="Unassembled WGS sequence"/>
</dbReference>
<comment type="caution">
    <text evidence="10">The sequence shown here is derived from an EMBL/GenBank/DDBJ whole genome shotgun (WGS) entry which is preliminary data.</text>
</comment>
<reference evidence="10" key="2">
    <citation type="journal article" date="2023" name="Infect Dis Poverty">
        <title>Chromosome-scale genome of the human blood fluke Schistosoma mekongi and its implications for public health.</title>
        <authorList>
            <person name="Zhou M."/>
            <person name="Xu L."/>
            <person name="Xu D."/>
            <person name="Chen W."/>
            <person name="Khan J."/>
            <person name="Hu Y."/>
            <person name="Huang H."/>
            <person name="Wei H."/>
            <person name="Zhang Y."/>
            <person name="Chusongsang P."/>
            <person name="Tanasarnprasert K."/>
            <person name="Hu X."/>
            <person name="Limpanont Y."/>
            <person name="Lv Z."/>
        </authorList>
    </citation>
    <scope>NUCLEOTIDE SEQUENCE</scope>
    <source>
        <strain evidence="10">LV_2022a</strain>
    </source>
</reference>
<keyword evidence="11" id="KW-1185">Reference proteome</keyword>
<comment type="function">
    <text evidence="6">Component of the ESCRT-I complex, a regulator of vesicular trafficking process. Required for the sorting of endocytic ubiquitinated cargos into multivesicular bodies. May be involved in cell growth and differentiation.</text>
</comment>
<keyword evidence="5 7" id="KW-0653">Protein transport</keyword>
<evidence type="ECO:0000259" key="9">
    <source>
        <dbReference type="PROSITE" id="PS51314"/>
    </source>
</evidence>
<dbReference type="GO" id="GO:0006623">
    <property type="term" value="P:protein targeting to vacuole"/>
    <property type="evidence" value="ECO:0007669"/>
    <property type="project" value="TreeGrafter"/>
</dbReference>
<comment type="similarity">
    <text evidence="2">Belongs to the VPS37 family.</text>
</comment>
<comment type="subcellular location">
    <subcellularLocation>
        <location evidence="1">Late endosome membrane</location>
        <topology evidence="1">Peripheral membrane protein</topology>
    </subcellularLocation>
</comment>
<dbReference type="PANTHER" id="PTHR13678">
    <property type="entry name" value="VACUOLAR PROTEIN SORTING-ASSOCIATED PROTEIN 37"/>
    <property type="match status" value="1"/>
</dbReference>
<dbReference type="InterPro" id="IPR029012">
    <property type="entry name" value="Helix_hairpin_bin_sf"/>
</dbReference>
<dbReference type="EMBL" id="JALJAT010000005">
    <property type="protein sequence ID" value="KAK4469474.1"/>
    <property type="molecule type" value="Genomic_DNA"/>
</dbReference>
<dbReference type="InterPro" id="IPR037202">
    <property type="entry name" value="ESCRT_assembly_dom"/>
</dbReference>
<name>A0AAE1Z9W1_SCHME</name>
<feature type="domain" description="VPS37 C-terminal" evidence="9">
    <location>
        <begin position="99"/>
        <end position="188"/>
    </location>
</feature>
<proteinExistence type="inferred from homology"/>
<accession>A0AAE1Z9W1</accession>